<reference evidence="1" key="1">
    <citation type="submission" date="2020-10" db="EMBL/GenBank/DDBJ databases">
        <title>Mucilaginibacter mali sp. nov., isolated from rhizosphere soil of apple orchard.</title>
        <authorList>
            <person name="Lee J.-S."/>
            <person name="Kim H.S."/>
            <person name="Kim J.-S."/>
        </authorList>
    </citation>
    <scope>NUCLEOTIDE SEQUENCE</scope>
    <source>
        <strain evidence="1">KCTC 22746</strain>
    </source>
</reference>
<protein>
    <submittedName>
        <fullName evidence="1">Uncharacterized protein</fullName>
    </submittedName>
</protein>
<sequence length="170" mass="19407">MPKIVITLVIIFTAILTGYTQPSLNYESEAVKYFSQKILGVDERLQGIMLTFPKTSMGKPTEVFHLADALGDIQALKPLSDEQQRMIDSCENVNQALPKELVAIPKIKAPAMRSVTDRYSMSVYNKILYKNAYYVEIYLLNKRHNKEKFIFVKFDNGAPVGFFLRSFIVD</sequence>
<dbReference type="Proteomes" id="UP000622475">
    <property type="component" value="Unassembled WGS sequence"/>
</dbReference>
<proteinExistence type="predicted"/>
<dbReference type="EMBL" id="JADFFL010000009">
    <property type="protein sequence ID" value="MBE9664032.1"/>
    <property type="molecule type" value="Genomic_DNA"/>
</dbReference>
<dbReference type="RefSeq" id="WP_194113279.1">
    <property type="nucleotide sequence ID" value="NZ_JADFFL010000009.1"/>
</dbReference>
<comment type="caution">
    <text evidence="1">The sequence shown here is derived from an EMBL/GenBank/DDBJ whole genome shotgun (WGS) entry which is preliminary data.</text>
</comment>
<dbReference type="AlphaFoldDB" id="A0A929KZG1"/>
<organism evidence="1 2">
    <name type="scientific">Mucilaginibacter myungsuensis</name>
    <dbReference type="NCBI Taxonomy" id="649104"/>
    <lineage>
        <taxon>Bacteria</taxon>
        <taxon>Pseudomonadati</taxon>
        <taxon>Bacteroidota</taxon>
        <taxon>Sphingobacteriia</taxon>
        <taxon>Sphingobacteriales</taxon>
        <taxon>Sphingobacteriaceae</taxon>
        <taxon>Mucilaginibacter</taxon>
    </lineage>
</organism>
<name>A0A929KZG1_9SPHI</name>
<gene>
    <name evidence="1" type="ORF">IRJ16_19265</name>
</gene>
<accession>A0A929KZG1</accession>
<keyword evidence="2" id="KW-1185">Reference proteome</keyword>
<evidence type="ECO:0000313" key="1">
    <source>
        <dbReference type="EMBL" id="MBE9664032.1"/>
    </source>
</evidence>
<evidence type="ECO:0000313" key="2">
    <source>
        <dbReference type="Proteomes" id="UP000622475"/>
    </source>
</evidence>